<gene>
    <name evidence="12" type="ORF">JCM9157_548</name>
</gene>
<evidence type="ECO:0000256" key="1">
    <source>
        <dbReference type="ARBA" id="ARBA00001974"/>
    </source>
</evidence>
<protein>
    <recommendedName>
        <fullName evidence="6">4,4'-diaponeurosporene oxygenase</fullName>
    </recommendedName>
    <alternativeName>
        <fullName evidence="7">4,4'-diaponeurosporene oxidase</fullName>
    </alternativeName>
    <alternativeName>
        <fullName evidence="8">Carotenoid oxidase</fullName>
    </alternativeName>
</protein>
<organism evidence="12 13">
    <name type="scientific">Halalkalibacter akibai (strain ATCC 43226 / DSM 21942 / CIP 109018 / JCM 9157 / 1139)</name>
    <name type="common">Bacillus akibai</name>
    <dbReference type="NCBI Taxonomy" id="1236973"/>
    <lineage>
        <taxon>Bacteria</taxon>
        <taxon>Bacillati</taxon>
        <taxon>Bacillota</taxon>
        <taxon>Bacilli</taxon>
        <taxon>Bacillales</taxon>
        <taxon>Bacillaceae</taxon>
        <taxon>Halalkalibacter</taxon>
    </lineage>
</organism>
<dbReference type="InterPro" id="IPR036188">
    <property type="entry name" value="FAD/NAD-bd_sf"/>
</dbReference>
<comment type="pathway">
    <text evidence="4">Carotenoid biosynthesis; staphyloxanthin biosynthesis; staphyloxanthin from farnesyl diphosphate: step 3/5.</text>
</comment>
<dbReference type="Gene3D" id="3.50.50.60">
    <property type="entry name" value="FAD/NAD(P)-binding domain"/>
    <property type="match status" value="2"/>
</dbReference>
<dbReference type="NCBIfam" id="TIGR02734">
    <property type="entry name" value="crtI_fam"/>
    <property type="match status" value="1"/>
</dbReference>
<evidence type="ECO:0000256" key="7">
    <source>
        <dbReference type="ARBA" id="ARBA00041900"/>
    </source>
</evidence>
<dbReference type="PANTHER" id="PTHR43734:SF7">
    <property type="entry name" value="4,4'-DIAPONEUROSPORENE OXYGENASE"/>
    <property type="match status" value="1"/>
</dbReference>
<dbReference type="GO" id="GO:0016491">
    <property type="term" value="F:oxidoreductase activity"/>
    <property type="evidence" value="ECO:0007669"/>
    <property type="project" value="UniProtKB-KW"/>
</dbReference>
<evidence type="ECO:0000256" key="9">
    <source>
        <dbReference type="ARBA" id="ARBA00048532"/>
    </source>
</evidence>
<evidence type="ECO:0000256" key="3">
    <source>
        <dbReference type="ARBA" id="ARBA00023002"/>
    </source>
</evidence>
<keyword evidence="3 10" id="KW-0560">Oxidoreductase</keyword>
<dbReference type="InterPro" id="IPR002937">
    <property type="entry name" value="Amino_oxidase"/>
</dbReference>
<comment type="catalytic activity">
    <reaction evidence="9">
        <text>all-trans-4,4'-diaponeurosporene + 2 AH2 + 2 O2 = 4,4'-diaponeurosporenal + 2 A + 3 H2O</text>
        <dbReference type="Rhea" id="RHEA:56104"/>
        <dbReference type="ChEBI" id="CHEBI:13193"/>
        <dbReference type="ChEBI" id="CHEBI:15377"/>
        <dbReference type="ChEBI" id="CHEBI:15379"/>
        <dbReference type="ChEBI" id="CHEBI:17499"/>
        <dbReference type="ChEBI" id="CHEBI:62743"/>
        <dbReference type="ChEBI" id="CHEBI:79065"/>
    </reaction>
</comment>
<evidence type="ECO:0000313" key="13">
    <source>
        <dbReference type="Proteomes" id="UP000018896"/>
    </source>
</evidence>
<evidence type="ECO:0000256" key="2">
    <source>
        <dbReference type="ARBA" id="ARBA00022746"/>
    </source>
</evidence>
<keyword evidence="13" id="KW-1185">Reference proteome</keyword>
<comment type="caution">
    <text evidence="12">The sequence shown here is derived from an EMBL/GenBank/DDBJ whole genome shotgun (WGS) entry which is preliminary data.</text>
</comment>
<dbReference type="Proteomes" id="UP000018896">
    <property type="component" value="Unassembled WGS sequence"/>
</dbReference>
<dbReference type="PRINTS" id="PR00419">
    <property type="entry name" value="ADXRDTASE"/>
</dbReference>
<comment type="similarity">
    <text evidence="5">Belongs to the carotenoid/retinoid oxidoreductase family. CrtP subfamily.</text>
</comment>
<feature type="domain" description="Amine oxidase" evidence="11">
    <location>
        <begin position="11"/>
        <end position="485"/>
    </location>
</feature>
<dbReference type="InterPro" id="IPR014105">
    <property type="entry name" value="Carotenoid/retinoid_OxRdtase"/>
</dbReference>
<reference evidence="12 13" key="1">
    <citation type="journal article" date="2014" name="Genome Announc.">
        <title>Draft Genome Sequences of Three Alkaliphilic Bacillus Strains, Bacillus wakoensis JCM 9140T, Bacillus akibai JCM 9157T, and Bacillus hemicellulosilyticus JCM 9152T.</title>
        <authorList>
            <person name="Yuki M."/>
            <person name="Oshima K."/>
            <person name="Suda W."/>
            <person name="Oshida Y."/>
            <person name="Kitamura K."/>
            <person name="Iida T."/>
            <person name="Hattori M."/>
            <person name="Ohkuma M."/>
        </authorList>
    </citation>
    <scope>NUCLEOTIDE SEQUENCE [LARGE SCALE GENOMIC DNA]</scope>
    <source>
        <strain evidence="12 13">JCM 9157</strain>
    </source>
</reference>
<dbReference type="SUPFAM" id="SSF51905">
    <property type="entry name" value="FAD/NAD(P)-binding domain"/>
    <property type="match status" value="1"/>
</dbReference>
<dbReference type="EMBL" id="BAUV01000002">
    <property type="protein sequence ID" value="GAE33543.1"/>
    <property type="molecule type" value="Genomic_DNA"/>
</dbReference>
<evidence type="ECO:0000313" key="12">
    <source>
        <dbReference type="EMBL" id="GAE33543.1"/>
    </source>
</evidence>
<dbReference type="Pfam" id="PF01593">
    <property type="entry name" value="Amino_oxidase"/>
    <property type="match status" value="1"/>
</dbReference>
<dbReference type="AlphaFoldDB" id="W4QPF5"/>
<proteinExistence type="inferred from homology"/>
<evidence type="ECO:0000259" key="11">
    <source>
        <dbReference type="Pfam" id="PF01593"/>
    </source>
</evidence>
<dbReference type="STRING" id="1236973.JCM9157_548"/>
<dbReference type="eggNOG" id="COG1233">
    <property type="taxonomic scope" value="Bacteria"/>
</dbReference>
<dbReference type="GO" id="GO:0016117">
    <property type="term" value="P:carotenoid biosynthetic process"/>
    <property type="evidence" value="ECO:0007669"/>
    <property type="project" value="UniProtKB-KW"/>
</dbReference>
<dbReference type="PANTHER" id="PTHR43734">
    <property type="entry name" value="PHYTOENE DESATURASE"/>
    <property type="match status" value="1"/>
</dbReference>
<dbReference type="RefSeq" id="WP_035661744.1">
    <property type="nucleotide sequence ID" value="NZ_BAUV01000002.1"/>
</dbReference>
<evidence type="ECO:0000256" key="6">
    <source>
        <dbReference type="ARBA" id="ARBA00039159"/>
    </source>
</evidence>
<name>W4QPF5_HALA3</name>
<sequence>MMKVGIIGAGLGGLSAAILLAHSGFEVHIYEKNTYPGGKMRRYSLGSSQFDFGPNTITMPSVFQEVIAQTGAVPDDYFQFTRLEVHTRNHFADGSYFDLSSDQTFNKEQLSNFDPFAYKKFEGYIKEITRLYTLSEQHFFRKTFMKKQDFLSLNLLKALVKVRPLQTLHQFNQQYFEDTRLLQMVNRYATYVGSSPYETPATFAMIAYLEMIQGVYYVNGGNPTIADGFAKRATELGVQIHYGVEVTKISVESRKARQIYLSNGEAKKFDTVIINGDLLKVYPDLVESRDRPSFQTKHVESYQPTMSAFVLLASLNKRVEGLKHHQVFFSSDYYKEFQELFQKKQFPSDPTIYICNSSYTEKAMSPNGDNLMILINAPATTIESTDQLVEQKQKIYHTLSLKGFPVQKHVVEDMIISPRNISHQFHSFNGALYGPSANRVKDAFFRPSNKAKDINNLYFVGGSTHPGGGSPMVTMSGMNVANHIIQSK</sequence>
<keyword evidence="2 10" id="KW-0125">Carotenoid biosynthesis</keyword>
<evidence type="ECO:0000256" key="8">
    <source>
        <dbReference type="ARBA" id="ARBA00042619"/>
    </source>
</evidence>
<evidence type="ECO:0000256" key="5">
    <source>
        <dbReference type="ARBA" id="ARBA00038194"/>
    </source>
</evidence>
<evidence type="ECO:0000256" key="10">
    <source>
        <dbReference type="RuleBase" id="RU362075"/>
    </source>
</evidence>
<accession>W4QPF5</accession>
<dbReference type="OrthoDB" id="9814556at2"/>
<evidence type="ECO:0000256" key="4">
    <source>
        <dbReference type="ARBA" id="ARBA00037901"/>
    </source>
</evidence>
<comment type="cofactor">
    <cofactor evidence="1">
        <name>FAD</name>
        <dbReference type="ChEBI" id="CHEBI:57692"/>
    </cofactor>
</comment>